<sequence length="569" mass="63266">MLNSASVKFQKVIEERDFFKSQIQSRRKDNDIENANSNNTPNSKSMDTINTNADTNTATNKDSNTSAPVTPERKTPSSTSTDASTGSIIKQEISPSNNNTPPKCNPATGQQLGTTTRSCRCGIVLLHSFRPFAEQLSQIIPVPIVFRQRFLTGIHTIHRIVPVKLTAIVWDVFILLYITTSTTDGSTQQDALHAQDGCARPHLRAGFVRLRYRQPFIEQVPLDQNRPLSNGKAHNVRPGRIVHPMIAHIKVPVRNTIAERDAEPPQQIVQRRHIGPARIRHPPLARVLVVELYPPHDGRVVPVGKHDNAQLPLEHIFAQFRNFRREKLFLRIDHEQCAVVGRVEAGVRSTEHFHVVASVAEVRVHVLKVGVHVIRSPVQWVGFDFQIITRQIARRIAQTMVLVPQDSLLPGRLWNDAHFDSETDRAVPGFPFVLALRRALNRQRDVTLSDTFKSTPCLVHPDMYRHPAGPRPQLLGVADRNVQQLAVLVAVRVPGGMFSFPWPCSNMLLSASLSAPSISACFIEAGFKSTPGRSSTPLAISVTAPATIGEATDVPESDLQPPFRLLPFT</sequence>
<feature type="compositionally biased region" description="Polar residues" evidence="1">
    <location>
        <begin position="76"/>
        <end position="111"/>
    </location>
</feature>
<protein>
    <submittedName>
        <fullName evidence="2">Uncharacterized protein</fullName>
    </submittedName>
</protein>
<feature type="compositionally biased region" description="Polar residues" evidence="1">
    <location>
        <begin position="33"/>
        <end position="46"/>
    </location>
</feature>
<evidence type="ECO:0000313" key="3">
    <source>
        <dbReference type="Proteomes" id="UP000075903"/>
    </source>
</evidence>
<proteinExistence type="predicted"/>
<accession>A0A182V4H3</accession>
<feature type="region of interest" description="Disordered" evidence="1">
    <location>
        <begin position="20"/>
        <end position="111"/>
    </location>
</feature>
<dbReference type="Proteomes" id="UP000075903">
    <property type="component" value="Unassembled WGS sequence"/>
</dbReference>
<organism evidence="2 3">
    <name type="scientific">Anopheles merus</name>
    <name type="common">Mosquito</name>
    <dbReference type="NCBI Taxonomy" id="30066"/>
    <lineage>
        <taxon>Eukaryota</taxon>
        <taxon>Metazoa</taxon>
        <taxon>Ecdysozoa</taxon>
        <taxon>Arthropoda</taxon>
        <taxon>Hexapoda</taxon>
        <taxon>Insecta</taxon>
        <taxon>Pterygota</taxon>
        <taxon>Neoptera</taxon>
        <taxon>Endopterygota</taxon>
        <taxon>Diptera</taxon>
        <taxon>Nematocera</taxon>
        <taxon>Culicoidea</taxon>
        <taxon>Culicidae</taxon>
        <taxon>Anophelinae</taxon>
        <taxon>Anopheles</taxon>
    </lineage>
</organism>
<dbReference type="VEuPathDB" id="VectorBase:AMEM008693"/>
<keyword evidence="3" id="KW-1185">Reference proteome</keyword>
<reference evidence="2" key="1">
    <citation type="submission" date="2020-05" db="UniProtKB">
        <authorList>
            <consortium name="EnsemblMetazoa"/>
        </authorList>
    </citation>
    <scope>IDENTIFICATION</scope>
    <source>
        <strain evidence="2">MAF</strain>
    </source>
</reference>
<dbReference type="AlphaFoldDB" id="A0A182V4H3"/>
<name>A0A182V4H3_ANOME</name>
<dbReference type="EnsemblMetazoa" id="AMEM008693-RA">
    <property type="protein sequence ID" value="AMEM008693-PA"/>
    <property type="gene ID" value="AMEM008693"/>
</dbReference>
<evidence type="ECO:0000256" key="1">
    <source>
        <dbReference type="SAM" id="MobiDB-lite"/>
    </source>
</evidence>
<feature type="compositionally biased region" description="Low complexity" evidence="1">
    <location>
        <begin position="47"/>
        <end position="67"/>
    </location>
</feature>
<evidence type="ECO:0000313" key="2">
    <source>
        <dbReference type="EnsemblMetazoa" id="AMEM008693-PA"/>
    </source>
</evidence>